<keyword evidence="3 6" id="KW-0238">DNA-binding</keyword>
<accession>A0A3A4QTZ7</accession>
<protein>
    <recommendedName>
        <fullName evidence="6">Holliday junction branch migration complex subunit RuvA</fullName>
    </recommendedName>
</protein>
<sequence length="199" mass="21604">MIAYVKGILHEAQPTRCVIDVHGAGVEIFIPVSTHEKLPSVGKEVRLLTYLYIREDNTSLYGFATPEEKEAFILLLSVSKIGPKGALSILSGIRVAELKTAILSNDSKRISLVPGIGVKTAERLILELKEKISHIFVSGEVSTPAGQNRVMINDAVSALLALGYPQAQAQNAVQRVIKTKSLDSFSIEDLVKLALQQSK</sequence>
<feature type="domain" description="Helix-hairpin-helix DNA-binding motif class 1" evidence="7">
    <location>
        <begin position="73"/>
        <end position="92"/>
    </location>
</feature>
<dbReference type="GO" id="GO:0048476">
    <property type="term" value="C:Holliday junction resolvase complex"/>
    <property type="evidence" value="ECO:0007669"/>
    <property type="project" value="UniProtKB-UniRule"/>
</dbReference>
<dbReference type="SMART" id="SM00278">
    <property type="entry name" value="HhH1"/>
    <property type="match status" value="2"/>
</dbReference>
<dbReference type="GO" id="GO:0009379">
    <property type="term" value="C:Holliday junction helicase complex"/>
    <property type="evidence" value="ECO:0007669"/>
    <property type="project" value="InterPro"/>
</dbReference>
<comment type="similarity">
    <text evidence="6">Belongs to the RuvA family.</text>
</comment>
<dbReference type="InterPro" id="IPR013849">
    <property type="entry name" value="DNA_helicase_Holl-junc_RuvA_I"/>
</dbReference>
<evidence type="ECO:0000313" key="8">
    <source>
        <dbReference type="EMBL" id="RJP57294.1"/>
    </source>
</evidence>
<feature type="domain" description="Helix-hairpin-helix DNA-binding motif class 1" evidence="7">
    <location>
        <begin position="108"/>
        <end position="127"/>
    </location>
</feature>
<reference evidence="8 9" key="1">
    <citation type="journal article" date="2017" name="ISME J.">
        <title>Energy and carbon metabolisms in a deep terrestrial subsurface fluid microbial community.</title>
        <authorList>
            <person name="Momper L."/>
            <person name="Jungbluth S.P."/>
            <person name="Lee M.D."/>
            <person name="Amend J.P."/>
        </authorList>
    </citation>
    <scope>NUCLEOTIDE SEQUENCE [LARGE SCALE GENOMIC DNA]</scope>
    <source>
        <strain evidence="8">SURF_26</strain>
    </source>
</reference>
<dbReference type="Pfam" id="PF07499">
    <property type="entry name" value="RuvA_C"/>
    <property type="match status" value="1"/>
</dbReference>
<evidence type="ECO:0000259" key="7">
    <source>
        <dbReference type="SMART" id="SM00278"/>
    </source>
</evidence>
<comment type="domain">
    <text evidence="6">Has three domains with a flexible linker between the domains II and III and assumes an 'L' shape. Domain III is highly mobile and contacts RuvB.</text>
</comment>
<evidence type="ECO:0000313" key="9">
    <source>
        <dbReference type="Proteomes" id="UP000266426"/>
    </source>
</evidence>
<evidence type="ECO:0000256" key="1">
    <source>
        <dbReference type="ARBA" id="ARBA00022490"/>
    </source>
</evidence>
<organism evidence="8 9">
    <name type="scientific">Candidatus Auribacter fodinae</name>
    <dbReference type="NCBI Taxonomy" id="2093366"/>
    <lineage>
        <taxon>Bacteria</taxon>
        <taxon>Pseudomonadati</taxon>
        <taxon>Candidatus Auribacterota</taxon>
        <taxon>Candidatus Auribacteria</taxon>
        <taxon>Candidatus Auribacterales</taxon>
        <taxon>Candidatus Auribacteraceae</taxon>
        <taxon>Candidatus Auribacter</taxon>
    </lineage>
</organism>
<dbReference type="SUPFAM" id="SSF50249">
    <property type="entry name" value="Nucleic acid-binding proteins"/>
    <property type="match status" value="1"/>
</dbReference>
<dbReference type="GO" id="GO:0009378">
    <property type="term" value="F:four-way junction helicase activity"/>
    <property type="evidence" value="ECO:0007669"/>
    <property type="project" value="InterPro"/>
</dbReference>
<dbReference type="GO" id="GO:0005524">
    <property type="term" value="F:ATP binding"/>
    <property type="evidence" value="ECO:0007669"/>
    <property type="project" value="InterPro"/>
</dbReference>
<dbReference type="InterPro" id="IPR011114">
    <property type="entry name" value="RuvA_C"/>
</dbReference>
<dbReference type="Pfam" id="PF14520">
    <property type="entry name" value="HHH_5"/>
    <property type="match status" value="1"/>
</dbReference>
<comment type="subcellular location">
    <subcellularLocation>
        <location evidence="6">Cytoplasm</location>
    </subcellularLocation>
</comment>
<dbReference type="InterPro" id="IPR012340">
    <property type="entry name" value="NA-bd_OB-fold"/>
</dbReference>
<gene>
    <name evidence="6 8" type="primary">ruvA</name>
    <name evidence="8" type="ORF">C4541_10565</name>
</gene>
<keyword evidence="2 6" id="KW-0227">DNA damage</keyword>
<dbReference type="GO" id="GO:0006281">
    <property type="term" value="P:DNA repair"/>
    <property type="evidence" value="ECO:0007669"/>
    <property type="project" value="UniProtKB-UniRule"/>
</dbReference>
<name>A0A3A4QTZ7_9BACT</name>
<evidence type="ECO:0000256" key="4">
    <source>
        <dbReference type="ARBA" id="ARBA00023172"/>
    </source>
</evidence>
<dbReference type="InterPro" id="IPR036267">
    <property type="entry name" value="RuvA_C_sf"/>
</dbReference>
<dbReference type="Pfam" id="PF01330">
    <property type="entry name" value="RuvA_N"/>
    <property type="match status" value="1"/>
</dbReference>
<evidence type="ECO:0000256" key="5">
    <source>
        <dbReference type="ARBA" id="ARBA00023204"/>
    </source>
</evidence>
<dbReference type="Proteomes" id="UP000266426">
    <property type="component" value="Unassembled WGS sequence"/>
</dbReference>
<dbReference type="Gene3D" id="2.40.50.140">
    <property type="entry name" value="Nucleic acid-binding proteins"/>
    <property type="match status" value="1"/>
</dbReference>
<feature type="region of interest" description="Domain I" evidence="6">
    <location>
        <begin position="1"/>
        <end position="64"/>
    </location>
</feature>
<dbReference type="Gene3D" id="1.10.8.10">
    <property type="entry name" value="DNA helicase RuvA subunit, C-terminal domain"/>
    <property type="match status" value="1"/>
</dbReference>
<keyword evidence="5 6" id="KW-0234">DNA repair</keyword>
<dbReference type="InterPro" id="IPR000085">
    <property type="entry name" value="RuvA"/>
</dbReference>
<dbReference type="InterPro" id="IPR010994">
    <property type="entry name" value="RuvA_2-like"/>
</dbReference>
<dbReference type="NCBIfam" id="TIGR00084">
    <property type="entry name" value="ruvA"/>
    <property type="match status" value="1"/>
</dbReference>
<comment type="function">
    <text evidence="6">The RuvA-RuvB-RuvC complex processes Holliday junction (HJ) DNA during genetic recombination and DNA repair, while the RuvA-RuvB complex plays an important role in the rescue of blocked DNA replication forks via replication fork reversal (RFR). RuvA specifically binds to HJ cruciform DNA, conferring on it an open structure. The RuvB hexamer acts as an ATP-dependent pump, pulling dsDNA into and through the RuvAB complex. HJ branch migration allows RuvC to scan DNA until it finds its consensus sequence, where it cleaves and resolves the cruciform DNA.</text>
</comment>
<dbReference type="GO" id="GO:0006310">
    <property type="term" value="P:DNA recombination"/>
    <property type="evidence" value="ECO:0007669"/>
    <property type="project" value="UniProtKB-UniRule"/>
</dbReference>
<keyword evidence="4 6" id="KW-0233">DNA recombination</keyword>
<keyword evidence="1 6" id="KW-0963">Cytoplasm</keyword>
<comment type="caution">
    <text evidence="8">The sequence shown here is derived from an EMBL/GenBank/DDBJ whole genome shotgun (WGS) entry which is preliminary data.</text>
</comment>
<dbReference type="GO" id="GO:0005737">
    <property type="term" value="C:cytoplasm"/>
    <property type="evidence" value="ECO:0007669"/>
    <property type="project" value="UniProtKB-SubCell"/>
</dbReference>
<dbReference type="Gene3D" id="1.10.150.20">
    <property type="entry name" value="5' to 3' exonuclease, C-terminal subdomain"/>
    <property type="match status" value="1"/>
</dbReference>
<evidence type="ECO:0000256" key="3">
    <source>
        <dbReference type="ARBA" id="ARBA00023125"/>
    </source>
</evidence>
<proteinExistence type="inferred from homology"/>
<dbReference type="GO" id="GO:0000400">
    <property type="term" value="F:four-way junction DNA binding"/>
    <property type="evidence" value="ECO:0007669"/>
    <property type="project" value="UniProtKB-UniRule"/>
</dbReference>
<dbReference type="AlphaFoldDB" id="A0A3A4QTZ7"/>
<dbReference type="HAMAP" id="MF_00031">
    <property type="entry name" value="DNA_HJ_migration_RuvA"/>
    <property type="match status" value="1"/>
</dbReference>
<dbReference type="SUPFAM" id="SSF47781">
    <property type="entry name" value="RuvA domain 2-like"/>
    <property type="match status" value="1"/>
</dbReference>
<comment type="caution">
    <text evidence="6">Lacks conserved residue(s) required for the propagation of feature annotation.</text>
</comment>
<dbReference type="SUPFAM" id="SSF46929">
    <property type="entry name" value="DNA helicase RuvA subunit, C-terminal domain"/>
    <property type="match status" value="1"/>
</dbReference>
<dbReference type="InterPro" id="IPR003583">
    <property type="entry name" value="Hlx-hairpin-Hlx_DNA-bd_motif"/>
</dbReference>
<dbReference type="EMBL" id="QZJZ01000083">
    <property type="protein sequence ID" value="RJP57294.1"/>
    <property type="molecule type" value="Genomic_DNA"/>
</dbReference>
<feature type="region of interest" description="Domain III" evidence="6">
    <location>
        <begin position="147"/>
        <end position="199"/>
    </location>
</feature>
<comment type="subunit">
    <text evidence="6">Homotetramer. Forms an RuvA(8)-RuvB(12)-Holliday junction (HJ) complex. HJ DNA is sandwiched between 2 RuvA tetramers; dsDNA enters through RuvA and exits via RuvB. An RuvB hexamer assembles on each DNA strand where it exits the tetramer. Each RuvB hexamer is contacted by two RuvA subunits (via domain III) on 2 adjacent RuvB subunits; this complex drives branch migration. In the full resolvosome a probable DNA-RuvA(4)-RuvB(12)-RuvC(2) complex forms which resolves the HJ.</text>
</comment>
<dbReference type="CDD" id="cd14332">
    <property type="entry name" value="UBA_RuvA_C"/>
    <property type="match status" value="1"/>
</dbReference>
<evidence type="ECO:0000256" key="2">
    <source>
        <dbReference type="ARBA" id="ARBA00022763"/>
    </source>
</evidence>
<evidence type="ECO:0000256" key="6">
    <source>
        <dbReference type="HAMAP-Rule" id="MF_00031"/>
    </source>
</evidence>